<comment type="catalytic activity">
    <reaction evidence="1">
        <text>ATP + protein L-histidine = ADP + protein N-phospho-L-histidine.</text>
        <dbReference type="EC" id="2.7.13.3"/>
    </reaction>
</comment>
<dbReference type="InterPro" id="IPR003661">
    <property type="entry name" value="HisK_dim/P_dom"/>
</dbReference>
<keyword evidence="7" id="KW-0812">Transmembrane</keyword>
<dbReference type="Pfam" id="PF02518">
    <property type="entry name" value="HATPase_c"/>
    <property type="match status" value="1"/>
</dbReference>
<evidence type="ECO:0000313" key="9">
    <source>
        <dbReference type="EMBL" id="MBR8534857.1"/>
    </source>
</evidence>
<dbReference type="PANTHER" id="PTHR43711:SF1">
    <property type="entry name" value="HISTIDINE KINASE 1"/>
    <property type="match status" value="1"/>
</dbReference>
<dbReference type="Gene3D" id="3.30.565.10">
    <property type="entry name" value="Histidine kinase-like ATPase, C-terminal domain"/>
    <property type="match status" value="1"/>
</dbReference>
<dbReference type="SMART" id="SM00387">
    <property type="entry name" value="HATPase_c"/>
    <property type="match status" value="1"/>
</dbReference>
<evidence type="ECO:0000256" key="5">
    <source>
        <dbReference type="ARBA" id="ARBA00022777"/>
    </source>
</evidence>
<accession>A0A941F1W9</accession>
<dbReference type="EC" id="2.7.13.3" evidence="2"/>
<dbReference type="PROSITE" id="PS50109">
    <property type="entry name" value="HIS_KIN"/>
    <property type="match status" value="1"/>
</dbReference>
<feature type="transmembrane region" description="Helical" evidence="7">
    <location>
        <begin position="280"/>
        <end position="300"/>
    </location>
</feature>
<dbReference type="AlphaFoldDB" id="A0A941F1W9"/>
<keyword evidence="10" id="KW-1185">Reference proteome</keyword>
<dbReference type="PRINTS" id="PR00344">
    <property type="entry name" value="BCTRLSENSOR"/>
</dbReference>
<dbReference type="SMART" id="SM00388">
    <property type="entry name" value="HisKA"/>
    <property type="match status" value="1"/>
</dbReference>
<dbReference type="Gene3D" id="1.10.287.130">
    <property type="match status" value="1"/>
</dbReference>
<dbReference type="SUPFAM" id="SSF55874">
    <property type="entry name" value="ATPase domain of HSP90 chaperone/DNA topoisomerase II/histidine kinase"/>
    <property type="match status" value="1"/>
</dbReference>
<dbReference type="InterPro" id="IPR036097">
    <property type="entry name" value="HisK_dim/P_sf"/>
</dbReference>
<evidence type="ECO:0000256" key="4">
    <source>
        <dbReference type="ARBA" id="ARBA00022679"/>
    </source>
</evidence>
<dbReference type="Proteomes" id="UP000679220">
    <property type="component" value="Unassembled WGS sequence"/>
</dbReference>
<protein>
    <recommendedName>
        <fullName evidence="2">histidine kinase</fullName>
        <ecNumber evidence="2">2.7.13.3</ecNumber>
    </recommendedName>
</protein>
<dbReference type="FunFam" id="3.30.565.10:FF:000006">
    <property type="entry name" value="Sensor histidine kinase WalK"/>
    <property type="match status" value="1"/>
</dbReference>
<comment type="caution">
    <text evidence="9">The sequence shown here is derived from an EMBL/GenBank/DDBJ whole genome shotgun (WGS) entry which is preliminary data.</text>
</comment>
<dbReference type="RefSeq" id="WP_212188761.1">
    <property type="nucleotide sequence ID" value="NZ_JAGTAR010000005.1"/>
</dbReference>
<reference evidence="9" key="1">
    <citation type="journal article" date="2018" name="Int. J. Syst. Evol. Microbiol.">
        <title>Carboxylicivirga sediminis sp. nov., isolated from coastal sediment.</title>
        <authorList>
            <person name="Wang F.Q."/>
            <person name="Ren L.H."/>
            <person name="Zou R.J."/>
            <person name="Sun Y.Z."/>
            <person name="Liu X.J."/>
            <person name="Jiang F."/>
            <person name="Liu L.J."/>
        </authorList>
    </citation>
    <scope>NUCLEOTIDE SEQUENCE</scope>
    <source>
        <strain evidence="9">JR1</strain>
    </source>
</reference>
<dbReference type="CDD" id="cd00075">
    <property type="entry name" value="HATPase"/>
    <property type="match status" value="1"/>
</dbReference>
<name>A0A941F1W9_9BACT</name>
<dbReference type="InterPro" id="IPR036890">
    <property type="entry name" value="HATPase_C_sf"/>
</dbReference>
<dbReference type="EMBL" id="JAGTAR010000005">
    <property type="protein sequence ID" value="MBR8534857.1"/>
    <property type="molecule type" value="Genomic_DNA"/>
</dbReference>
<evidence type="ECO:0000256" key="6">
    <source>
        <dbReference type="ARBA" id="ARBA00023012"/>
    </source>
</evidence>
<dbReference type="InterPro" id="IPR004358">
    <property type="entry name" value="Sig_transdc_His_kin-like_C"/>
</dbReference>
<evidence type="ECO:0000256" key="2">
    <source>
        <dbReference type="ARBA" id="ARBA00012438"/>
    </source>
</evidence>
<dbReference type="InterPro" id="IPR050736">
    <property type="entry name" value="Sensor_HK_Regulatory"/>
</dbReference>
<keyword evidence="4" id="KW-0808">Transferase</keyword>
<dbReference type="CDD" id="cd00082">
    <property type="entry name" value="HisKA"/>
    <property type="match status" value="1"/>
</dbReference>
<evidence type="ECO:0000256" key="3">
    <source>
        <dbReference type="ARBA" id="ARBA00022553"/>
    </source>
</evidence>
<sequence length="539" mass="61495">MKRKSIQGLILLMSLSLLGIIAAQYLWIQQSVNVQREKFQAAVYRSLDNAVQRMEKEQSADYIFREFFHQPSSKSRTSYRQDNNGNVSIIRQKSTSSVKPNIVYQKKDTVITQGGTRIEVHTEVNGNQTDHQVWINASGEAVDLLELEEQMVHIEDSIEVVISAMEERNQEIKEVFNQMKREIEARHNPLQARIDLEHLNDVLTQELAQNGIDTKFEFGIFNQYTRQLSNYKTTNFDISKANSYHPFQINLFPRDIFRGITPYELVVYFPDAASYLVKTIGWMVSLSAIFTLFILITFFITMRTILTQKKVSQIKTDFINNMTHEFKTPIATISLATDSILTPTIINNEEHIKGFLKIIKEENSRMNSHVERVLQMSQIEKKDFSVVKASHDIHELILRAVDNMQLLANETNGKISTSLKAELSVFLVDEIHFTNVIVNLLENALKYAKEQPLVTLSTINNNNGIVIKIADNGIGMTREQQNKIFEKFYRAAGGNVHNVKGFGLGLSYVKAVIDAHHGSISVKSKISVGTEFSIQLPYK</sequence>
<keyword evidence="3" id="KW-0597">Phosphoprotein</keyword>
<gene>
    <name evidence="9" type="ORF">KDU71_04735</name>
</gene>
<evidence type="ECO:0000313" key="10">
    <source>
        <dbReference type="Proteomes" id="UP000679220"/>
    </source>
</evidence>
<proteinExistence type="predicted"/>
<dbReference type="GO" id="GO:0000155">
    <property type="term" value="F:phosphorelay sensor kinase activity"/>
    <property type="evidence" value="ECO:0007669"/>
    <property type="project" value="InterPro"/>
</dbReference>
<dbReference type="Pfam" id="PF00512">
    <property type="entry name" value="HisKA"/>
    <property type="match status" value="1"/>
</dbReference>
<evidence type="ECO:0000256" key="7">
    <source>
        <dbReference type="SAM" id="Phobius"/>
    </source>
</evidence>
<keyword evidence="7" id="KW-0472">Membrane</keyword>
<dbReference type="InterPro" id="IPR005467">
    <property type="entry name" value="His_kinase_dom"/>
</dbReference>
<dbReference type="SUPFAM" id="SSF47384">
    <property type="entry name" value="Homodimeric domain of signal transducing histidine kinase"/>
    <property type="match status" value="1"/>
</dbReference>
<organism evidence="9 10">
    <name type="scientific">Carboxylicivirga sediminis</name>
    <dbReference type="NCBI Taxonomy" id="2006564"/>
    <lineage>
        <taxon>Bacteria</taxon>
        <taxon>Pseudomonadati</taxon>
        <taxon>Bacteroidota</taxon>
        <taxon>Bacteroidia</taxon>
        <taxon>Marinilabiliales</taxon>
        <taxon>Marinilabiliaceae</taxon>
        <taxon>Carboxylicivirga</taxon>
    </lineage>
</organism>
<dbReference type="PANTHER" id="PTHR43711">
    <property type="entry name" value="TWO-COMPONENT HISTIDINE KINASE"/>
    <property type="match status" value="1"/>
</dbReference>
<keyword evidence="7" id="KW-1133">Transmembrane helix</keyword>
<evidence type="ECO:0000259" key="8">
    <source>
        <dbReference type="PROSITE" id="PS50109"/>
    </source>
</evidence>
<dbReference type="InterPro" id="IPR003594">
    <property type="entry name" value="HATPase_dom"/>
</dbReference>
<evidence type="ECO:0000256" key="1">
    <source>
        <dbReference type="ARBA" id="ARBA00000085"/>
    </source>
</evidence>
<keyword evidence="6" id="KW-0902">Two-component regulatory system</keyword>
<feature type="domain" description="Histidine kinase" evidence="8">
    <location>
        <begin position="321"/>
        <end position="539"/>
    </location>
</feature>
<keyword evidence="5 9" id="KW-0418">Kinase</keyword>
<reference evidence="9" key="2">
    <citation type="submission" date="2021-04" db="EMBL/GenBank/DDBJ databases">
        <authorList>
            <person name="Zhang T."/>
            <person name="Zhang Y."/>
            <person name="Lu D."/>
            <person name="Zuo D."/>
            <person name="Du Z."/>
        </authorList>
    </citation>
    <scope>NUCLEOTIDE SEQUENCE</scope>
    <source>
        <strain evidence="9">JR1</strain>
    </source>
</reference>